<evidence type="ECO:0000313" key="12">
    <source>
        <dbReference type="Proteomes" id="UP000641588"/>
    </source>
</evidence>
<feature type="domain" description="HTH araC/xylS-type" evidence="9">
    <location>
        <begin position="433"/>
        <end position="531"/>
    </location>
</feature>
<comment type="caution">
    <text evidence="11">The sequence shown here is derived from an EMBL/GenBank/DDBJ whole genome shotgun (WGS) entry which is preliminary data.</text>
</comment>
<proteinExistence type="predicted"/>
<feature type="modified residue" description="4-aspartylphosphate" evidence="8">
    <location>
        <position position="57"/>
    </location>
</feature>
<accession>A0A972GTF0</accession>
<dbReference type="GO" id="GO:0003700">
    <property type="term" value="F:DNA-binding transcription factor activity"/>
    <property type="evidence" value="ECO:0007669"/>
    <property type="project" value="InterPro"/>
</dbReference>
<dbReference type="InterPro" id="IPR011006">
    <property type="entry name" value="CheY-like_superfamily"/>
</dbReference>
<dbReference type="GO" id="GO:0005737">
    <property type="term" value="C:cytoplasm"/>
    <property type="evidence" value="ECO:0007669"/>
    <property type="project" value="UniProtKB-SubCell"/>
</dbReference>
<dbReference type="GO" id="GO:0000160">
    <property type="term" value="P:phosphorelay signal transduction system"/>
    <property type="evidence" value="ECO:0007669"/>
    <property type="project" value="UniProtKB-KW"/>
</dbReference>
<dbReference type="SUPFAM" id="SSF52172">
    <property type="entry name" value="CheY-like"/>
    <property type="match status" value="1"/>
</dbReference>
<keyword evidence="5" id="KW-0805">Transcription regulation</keyword>
<dbReference type="EMBL" id="WHOD01000097">
    <property type="protein sequence ID" value="NOU96402.1"/>
    <property type="molecule type" value="Genomic_DNA"/>
</dbReference>
<evidence type="ECO:0000256" key="8">
    <source>
        <dbReference type="PROSITE-ProRule" id="PRU00169"/>
    </source>
</evidence>
<dbReference type="InterPro" id="IPR051552">
    <property type="entry name" value="HptR"/>
</dbReference>
<keyword evidence="7" id="KW-0804">Transcription</keyword>
<dbReference type="CDD" id="cd17536">
    <property type="entry name" value="REC_YesN-like"/>
    <property type="match status" value="1"/>
</dbReference>
<dbReference type="InterPro" id="IPR001789">
    <property type="entry name" value="Sig_transdc_resp-reg_receiver"/>
</dbReference>
<evidence type="ECO:0000256" key="7">
    <source>
        <dbReference type="ARBA" id="ARBA00023163"/>
    </source>
</evidence>
<dbReference type="RefSeq" id="WP_171654638.1">
    <property type="nucleotide sequence ID" value="NZ_WHOD01000097.1"/>
</dbReference>
<feature type="domain" description="Response regulatory" evidence="10">
    <location>
        <begin position="5"/>
        <end position="123"/>
    </location>
</feature>
<sequence length="533" mass="62198">MKKYRCLIVDDEDLIIRSLEQFFEFHTDRYELVGKAYSGKEAIDWAMQLKPDIILTDIVMPGMNGIEMIETLKGKLPGTIFIILTAYSDFDYAKQAIRMNVKDYIVKVPLSEDDIFQALDRAAQTLHEIEVKEAELRKLNTSRLENMYRFRRQIITELLQGDLQPNQLLRHCDDLKIAPNLNEYCCVLIELDDYVGFKKQYDQVDQSVIRYGMLNVAEETLSSKGSGFVCEVKDNLIMGIVTLPFMESNSRLNTQCMELGRELIENIQKYMKQVVHVSFSFKYQGWDTMPSAYRQALTQLQDAYYFTGEGQVFVNGLHSMVKPGDGEAQIKEWFQEIIRRLAPETKSEELKGILSRIAFHALEHRVPHQKMTGLINHFMSLIQQKVSVWKLVPEPLLVVPEDRMKFNEQWKKVMGYMDECLSQRQAPARSEISKAKQYIEENIALRLTLDEVAEYVSLVPSYFSTLFKKVENENFVDYVNRRKIEKAVALLKERDYSNLQLSKLVGIQNERYFCTLFKHFFGLPPQKFRKTYL</sequence>
<evidence type="ECO:0000256" key="3">
    <source>
        <dbReference type="ARBA" id="ARBA00022553"/>
    </source>
</evidence>
<evidence type="ECO:0000256" key="5">
    <source>
        <dbReference type="ARBA" id="ARBA00023015"/>
    </source>
</evidence>
<keyword evidence="2" id="KW-0963">Cytoplasm</keyword>
<dbReference type="Pfam" id="PF00072">
    <property type="entry name" value="Response_reg"/>
    <property type="match status" value="1"/>
</dbReference>
<evidence type="ECO:0000256" key="1">
    <source>
        <dbReference type="ARBA" id="ARBA00004496"/>
    </source>
</evidence>
<keyword evidence="12" id="KW-1185">Reference proteome</keyword>
<dbReference type="Gene3D" id="3.40.50.2300">
    <property type="match status" value="1"/>
</dbReference>
<dbReference type="Proteomes" id="UP000641588">
    <property type="component" value="Unassembled WGS sequence"/>
</dbReference>
<dbReference type="PANTHER" id="PTHR42713:SF3">
    <property type="entry name" value="TRANSCRIPTIONAL REGULATORY PROTEIN HPTR"/>
    <property type="match status" value="1"/>
</dbReference>
<dbReference type="Pfam" id="PF12833">
    <property type="entry name" value="HTH_18"/>
    <property type="match status" value="1"/>
</dbReference>
<dbReference type="SMART" id="SM00448">
    <property type="entry name" value="REC"/>
    <property type="match status" value="1"/>
</dbReference>
<dbReference type="SUPFAM" id="SSF46689">
    <property type="entry name" value="Homeodomain-like"/>
    <property type="match status" value="2"/>
</dbReference>
<dbReference type="PANTHER" id="PTHR42713">
    <property type="entry name" value="HISTIDINE KINASE-RELATED"/>
    <property type="match status" value="1"/>
</dbReference>
<evidence type="ECO:0000259" key="10">
    <source>
        <dbReference type="PROSITE" id="PS50110"/>
    </source>
</evidence>
<protein>
    <submittedName>
        <fullName evidence="11">Response regulator</fullName>
    </submittedName>
</protein>
<keyword evidence="6" id="KW-0238">DNA-binding</keyword>
<dbReference type="AlphaFoldDB" id="A0A972GTF0"/>
<evidence type="ECO:0000256" key="4">
    <source>
        <dbReference type="ARBA" id="ARBA00023012"/>
    </source>
</evidence>
<evidence type="ECO:0000259" key="9">
    <source>
        <dbReference type="PROSITE" id="PS01124"/>
    </source>
</evidence>
<evidence type="ECO:0000313" key="11">
    <source>
        <dbReference type="EMBL" id="NOU96402.1"/>
    </source>
</evidence>
<reference evidence="11" key="1">
    <citation type="submission" date="2019-10" db="EMBL/GenBank/DDBJ databases">
        <title>Description of Paenibacillus glebae sp. nov.</title>
        <authorList>
            <person name="Carlier A."/>
            <person name="Qi S."/>
        </authorList>
    </citation>
    <scope>NUCLEOTIDE SEQUENCE</scope>
    <source>
        <strain evidence="11">LMG 31456</strain>
    </source>
</reference>
<dbReference type="InterPro" id="IPR009057">
    <property type="entry name" value="Homeodomain-like_sf"/>
</dbReference>
<dbReference type="InterPro" id="IPR018060">
    <property type="entry name" value="HTH_AraC"/>
</dbReference>
<dbReference type="Gene3D" id="1.10.10.60">
    <property type="entry name" value="Homeodomain-like"/>
    <property type="match status" value="2"/>
</dbReference>
<keyword evidence="3 8" id="KW-0597">Phosphoprotein</keyword>
<evidence type="ECO:0000256" key="2">
    <source>
        <dbReference type="ARBA" id="ARBA00022490"/>
    </source>
</evidence>
<gene>
    <name evidence="11" type="ORF">GC093_24760</name>
</gene>
<organism evidence="11 12">
    <name type="scientific">Paenibacillus foliorum</name>
    <dbReference type="NCBI Taxonomy" id="2654974"/>
    <lineage>
        <taxon>Bacteria</taxon>
        <taxon>Bacillati</taxon>
        <taxon>Bacillota</taxon>
        <taxon>Bacilli</taxon>
        <taxon>Bacillales</taxon>
        <taxon>Paenibacillaceae</taxon>
        <taxon>Paenibacillus</taxon>
    </lineage>
</organism>
<evidence type="ECO:0000256" key="6">
    <source>
        <dbReference type="ARBA" id="ARBA00023125"/>
    </source>
</evidence>
<comment type="subcellular location">
    <subcellularLocation>
        <location evidence="1">Cytoplasm</location>
    </subcellularLocation>
</comment>
<keyword evidence="4" id="KW-0902">Two-component regulatory system</keyword>
<dbReference type="PROSITE" id="PS50110">
    <property type="entry name" value="RESPONSE_REGULATORY"/>
    <property type="match status" value="1"/>
</dbReference>
<dbReference type="GO" id="GO:0043565">
    <property type="term" value="F:sequence-specific DNA binding"/>
    <property type="evidence" value="ECO:0007669"/>
    <property type="project" value="InterPro"/>
</dbReference>
<dbReference type="SMART" id="SM00342">
    <property type="entry name" value="HTH_ARAC"/>
    <property type="match status" value="1"/>
</dbReference>
<name>A0A972GTF0_9BACL</name>
<dbReference type="PROSITE" id="PS01124">
    <property type="entry name" value="HTH_ARAC_FAMILY_2"/>
    <property type="match status" value="1"/>
</dbReference>